<organism evidence="1 2">
    <name type="scientific">Photorhabdus stackebrandtii</name>
    <dbReference type="NCBI Taxonomy" id="1123042"/>
    <lineage>
        <taxon>Bacteria</taxon>
        <taxon>Pseudomonadati</taxon>
        <taxon>Pseudomonadota</taxon>
        <taxon>Gammaproteobacteria</taxon>
        <taxon>Enterobacterales</taxon>
        <taxon>Morganellaceae</taxon>
        <taxon>Photorhabdus</taxon>
    </lineage>
</organism>
<dbReference type="AlphaFoldDB" id="A0A7X5QNT2"/>
<protein>
    <submittedName>
        <fullName evidence="1">Uncharacterized protein</fullName>
    </submittedName>
</protein>
<reference evidence="1 2" key="1">
    <citation type="submission" date="2018-02" db="EMBL/GenBank/DDBJ databases">
        <authorList>
            <person name="Machado R.A."/>
        </authorList>
    </citation>
    <scope>NUCLEOTIDE SEQUENCE [LARGE SCALE GENOMIC DNA]</scope>
    <source>
        <strain evidence="1 2">DSM 23271</strain>
    </source>
</reference>
<sequence length="46" mass="5451">MSKSCKIKKQDIKRSLKYARFHVDAYRISSLEQALKNVNIHCNQEK</sequence>
<name>A0A7X5QNT2_9GAMM</name>
<accession>A0A7X5QNT2</accession>
<proteinExistence type="predicted"/>
<dbReference type="Pfam" id="PF06476">
    <property type="entry name" value="DUF1090"/>
    <property type="match status" value="1"/>
</dbReference>
<comment type="caution">
    <text evidence="1">The sequence shown here is derived from an EMBL/GenBank/DDBJ whole genome shotgun (WGS) entry which is preliminary data.</text>
</comment>
<keyword evidence="2" id="KW-1185">Reference proteome</keyword>
<evidence type="ECO:0000313" key="1">
    <source>
        <dbReference type="EMBL" id="NHB97781.1"/>
    </source>
</evidence>
<dbReference type="Proteomes" id="UP000547931">
    <property type="component" value="Unassembled WGS sequence"/>
</dbReference>
<dbReference type="EMBL" id="PUJV01000020">
    <property type="protein sequence ID" value="NHB97781.1"/>
    <property type="molecule type" value="Genomic_DNA"/>
</dbReference>
<evidence type="ECO:0000313" key="2">
    <source>
        <dbReference type="Proteomes" id="UP000547931"/>
    </source>
</evidence>
<dbReference type="InterPro" id="IPR009468">
    <property type="entry name" value="DUF1090"/>
</dbReference>
<gene>
    <name evidence="1" type="ORF">C5470_15940</name>
</gene>